<evidence type="ECO:0000256" key="5">
    <source>
        <dbReference type="SAM" id="SignalP"/>
    </source>
</evidence>
<keyword evidence="3 5" id="KW-0732">Signal</keyword>
<dbReference type="Pfam" id="PF10614">
    <property type="entry name" value="CsgF"/>
    <property type="match status" value="1"/>
</dbReference>
<feature type="compositionally biased region" description="Basic and acidic residues" evidence="4">
    <location>
        <begin position="53"/>
        <end position="63"/>
    </location>
</feature>
<comment type="function">
    <text evidence="1">May be involved in the biogenesis of curli organelles.</text>
</comment>
<dbReference type="InterPro" id="IPR018893">
    <property type="entry name" value="T8SS_CsgF"/>
</dbReference>
<evidence type="ECO:0000256" key="4">
    <source>
        <dbReference type="SAM" id="MobiDB-lite"/>
    </source>
</evidence>
<dbReference type="Proteomes" id="UP001569428">
    <property type="component" value="Unassembled WGS sequence"/>
</dbReference>
<evidence type="ECO:0000313" key="7">
    <source>
        <dbReference type="Proteomes" id="UP001569428"/>
    </source>
</evidence>
<proteinExistence type="predicted"/>
<feature type="chain" id="PRO_5046083304" description="Curli production assembly/transport component CsgF" evidence="5">
    <location>
        <begin position="22"/>
        <end position="137"/>
    </location>
</feature>
<feature type="signal peptide" evidence="5">
    <location>
        <begin position="1"/>
        <end position="21"/>
    </location>
</feature>
<comment type="caution">
    <text evidence="6">The sequence shown here is derived from an EMBL/GenBank/DDBJ whole genome shotgun (WGS) entry which is preliminary data.</text>
</comment>
<organism evidence="6 7">
    <name type="scientific">Microbulbifer epialgicus</name>
    <dbReference type="NCBI Taxonomy" id="393907"/>
    <lineage>
        <taxon>Bacteria</taxon>
        <taxon>Pseudomonadati</taxon>
        <taxon>Pseudomonadota</taxon>
        <taxon>Gammaproteobacteria</taxon>
        <taxon>Cellvibrionales</taxon>
        <taxon>Microbulbiferaceae</taxon>
        <taxon>Microbulbifer</taxon>
    </lineage>
</organism>
<sequence>MKKHIILVATFFLVVSGRAGFATELIYTPVNPSFGGNPLNGNYLLNNASAQNSKRDPKADKSPYSESSSLDRFTDTLESRLLSQLLTDVGDGNNGTLITDDFIVNIIDVDGTLTITITDAVTGEISEIVVVGLDPAN</sequence>
<dbReference type="EMBL" id="JBGMEK010000023">
    <property type="protein sequence ID" value="MFA0811575.1"/>
    <property type="molecule type" value="Genomic_DNA"/>
</dbReference>
<keyword evidence="7" id="KW-1185">Reference proteome</keyword>
<gene>
    <name evidence="6" type="ORF">ACCI49_11655</name>
</gene>
<protein>
    <recommendedName>
        <fullName evidence="2">Curli production assembly/transport component CsgF</fullName>
    </recommendedName>
</protein>
<reference evidence="6 7" key="1">
    <citation type="submission" date="2024-08" db="EMBL/GenBank/DDBJ databases">
        <authorList>
            <person name="Ishaq N."/>
        </authorList>
    </citation>
    <scope>NUCLEOTIDE SEQUENCE [LARGE SCALE GENOMIC DNA]</scope>
    <source>
        <strain evidence="6 7">DSM 18651</strain>
    </source>
</reference>
<accession>A0ABV4P0W5</accession>
<feature type="region of interest" description="Disordered" evidence="4">
    <location>
        <begin position="45"/>
        <end position="72"/>
    </location>
</feature>
<evidence type="ECO:0000256" key="2">
    <source>
        <dbReference type="ARBA" id="ARBA00014031"/>
    </source>
</evidence>
<name>A0ABV4P0W5_9GAMM</name>
<evidence type="ECO:0000313" key="6">
    <source>
        <dbReference type="EMBL" id="MFA0811575.1"/>
    </source>
</evidence>
<evidence type="ECO:0000256" key="3">
    <source>
        <dbReference type="ARBA" id="ARBA00022729"/>
    </source>
</evidence>
<evidence type="ECO:0000256" key="1">
    <source>
        <dbReference type="ARBA" id="ARBA00003989"/>
    </source>
</evidence>
<dbReference type="RefSeq" id="WP_371839141.1">
    <property type="nucleotide sequence ID" value="NZ_JBGMEK010000023.1"/>
</dbReference>